<dbReference type="SUPFAM" id="SSF52047">
    <property type="entry name" value="RNI-like"/>
    <property type="match status" value="1"/>
</dbReference>
<dbReference type="InterPro" id="IPR032675">
    <property type="entry name" value="LRR_dom_sf"/>
</dbReference>
<dbReference type="PANTHER" id="PTHR13382:SF68">
    <property type="entry name" value="AT02704P"/>
    <property type="match status" value="1"/>
</dbReference>
<dbReference type="EMBL" id="CAJPDT010000110">
    <property type="protein sequence ID" value="CAF9938608.1"/>
    <property type="molecule type" value="Genomic_DNA"/>
</dbReference>
<reference evidence="1" key="1">
    <citation type="submission" date="2021-03" db="EMBL/GenBank/DDBJ databases">
        <authorList>
            <person name="Tagirdzhanova G."/>
        </authorList>
    </citation>
    <scope>NUCLEOTIDE SEQUENCE</scope>
</reference>
<sequence length="441" mass="50108">MSSACSQAVRLPEIVAAILEHLDDKKALFAALQVNRLWSDEATTLLWLVDPPHWAFSNIKDAERLQYYAKKISSLGMNFFDHDWKEFGALGPLWFPRLTKISTETYKYADEQTLLQYLQPSLQTLKSFRGPISEELLLHLQTRCPALQELLLSGPWGSTISFDLLRYLKKMPSLTRIHLDVGLEDVMFEELCFHLASRENLLSLILWDSSFTQDQTIKICAAIADPYRKLTNLSCFSEGRAFKVLSRHLCNLKSLRLRLVDAFDNVLFAISSCINLAKIDVWFKKGSNVPAEGLLSIAKKCPHLRVLNLYQTKGITVDGRSTTNGRSITDDIIKQVATLLPAITEFRIGIEADLSVTALQYLGDLCTRLTTIFLTGIFDLEHLSRTTSAPLFPHLSYIKLEKVSENFSLEETIFILRQQAPQLRKFKGSGGQRWCLMLEKE</sequence>
<proteinExistence type="predicted"/>
<evidence type="ECO:0008006" key="3">
    <source>
        <dbReference type="Google" id="ProtNLM"/>
    </source>
</evidence>
<keyword evidence="2" id="KW-1185">Reference proteome</keyword>
<dbReference type="GO" id="GO:0005737">
    <property type="term" value="C:cytoplasm"/>
    <property type="evidence" value="ECO:0007669"/>
    <property type="project" value="TreeGrafter"/>
</dbReference>
<dbReference type="AlphaFoldDB" id="A0A8H3J0W0"/>
<gene>
    <name evidence="1" type="ORF">IMSHALPRED_001021</name>
</gene>
<accession>A0A8H3J0W0</accession>
<comment type="caution">
    <text evidence="1">The sequence shown here is derived from an EMBL/GenBank/DDBJ whole genome shotgun (WGS) entry which is preliminary data.</text>
</comment>
<name>A0A8H3J0W0_9LECA</name>
<evidence type="ECO:0000313" key="1">
    <source>
        <dbReference type="EMBL" id="CAF9938608.1"/>
    </source>
</evidence>
<dbReference type="Proteomes" id="UP000664534">
    <property type="component" value="Unassembled WGS sequence"/>
</dbReference>
<protein>
    <recommendedName>
        <fullName evidence="3">F-box domain-containing protein</fullName>
    </recommendedName>
</protein>
<dbReference type="Gene3D" id="3.80.10.10">
    <property type="entry name" value="Ribonuclease Inhibitor"/>
    <property type="match status" value="1"/>
</dbReference>
<evidence type="ECO:0000313" key="2">
    <source>
        <dbReference type="Proteomes" id="UP000664534"/>
    </source>
</evidence>
<dbReference type="PANTHER" id="PTHR13382">
    <property type="entry name" value="MITOCHONDRIAL ATP SYNTHASE COUPLING FACTOR B"/>
    <property type="match status" value="1"/>
</dbReference>
<dbReference type="InterPro" id="IPR050648">
    <property type="entry name" value="F-box_LRR-repeat"/>
</dbReference>
<organism evidence="1 2">
    <name type="scientific">Imshaugia aleurites</name>
    <dbReference type="NCBI Taxonomy" id="172621"/>
    <lineage>
        <taxon>Eukaryota</taxon>
        <taxon>Fungi</taxon>
        <taxon>Dikarya</taxon>
        <taxon>Ascomycota</taxon>
        <taxon>Pezizomycotina</taxon>
        <taxon>Lecanoromycetes</taxon>
        <taxon>OSLEUM clade</taxon>
        <taxon>Lecanoromycetidae</taxon>
        <taxon>Lecanorales</taxon>
        <taxon>Lecanorineae</taxon>
        <taxon>Parmeliaceae</taxon>
        <taxon>Imshaugia</taxon>
    </lineage>
</organism>
<dbReference type="OrthoDB" id="2305901at2759"/>